<keyword evidence="4 10" id="KW-0812">Transmembrane</keyword>
<dbReference type="Proteomes" id="UP000286921">
    <property type="component" value="Unassembled WGS sequence"/>
</dbReference>
<name>A0A401KGV3_ASPAW</name>
<evidence type="ECO:0000256" key="10">
    <source>
        <dbReference type="SAM" id="Phobius"/>
    </source>
</evidence>
<feature type="transmembrane region" description="Helical" evidence="10">
    <location>
        <begin position="607"/>
        <end position="626"/>
    </location>
</feature>
<keyword evidence="3" id="KW-0633">Potassium transport</keyword>
<keyword evidence="7" id="KW-0406">Ion transport</keyword>
<evidence type="ECO:0000256" key="6">
    <source>
        <dbReference type="ARBA" id="ARBA00022989"/>
    </source>
</evidence>
<protein>
    <submittedName>
        <fullName evidence="14">Potassium transporter 5</fullName>
    </submittedName>
</protein>
<comment type="caution">
    <text evidence="14">The sequence shown here is derived from an EMBL/GenBank/DDBJ whole genome shotgun (WGS) entry which is preliminary data.</text>
</comment>
<dbReference type="PANTHER" id="PTHR30540:SF83">
    <property type="entry name" value="K+ POTASSIUM TRANSPORTER"/>
    <property type="match status" value="1"/>
</dbReference>
<reference evidence="14 15" key="1">
    <citation type="submission" date="2016-09" db="EMBL/GenBank/DDBJ databases">
        <title>Aspergillus awamori IFM 58123T.</title>
        <authorList>
            <person name="Kusuya Y."/>
            <person name="Shimizu M."/>
            <person name="Takahashi H."/>
            <person name="Yaguchi T."/>
        </authorList>
    </citation>
    <scope>NUCLEOTIDE SEQUENCE [LARGE SCALE GENOMIC DNA]</scope>
    <source>
        <strain evidence="14 15">IFM 58123</strain>
    </source>
</reference>
<evidence type="ECO:0000256" key="5">
    <source>
        <dbReference type="ARBA" id="ARBA00022958"/>
    </source>
</evidence>
<evidence type="ECO:0000259" key="11">
    <source>
        <dbReference type="Pfam" id="PF02705"/>
    </source>
</evidence>
<dbReference type="InterPro" id="IPR053952">
    <property type="entry name" value="K_trans_C"/>
</dbReference>
<dbReference type="PANTHER" id="PTHR30540">
    <property type="entry name" value="OSMOTIC STRESS POTASSIUM TRANSPORTER"/>
    <property type="match status" value="1"/>
</dbReference>
<feature type="transmembrane region" description="Helical" evidence="10">
    <location>
        <begin position="561"/>
        <end position="581"/>
    </location>
</feature>
<comment type="subcellular location">
    <subcellularLocation>
        <location evidence="1">Membrane</location>
        <topology evidence="1">Multi-pass membrane protein</topology>
    </subcellularLocation>
</comment>
<keyword evidence="8 10" id="KW-0472">Membrane</keyword>
<keyword evidence="5" id="KW-0630">Potassium</keyword>
<evidence type="ECO:0000313" key="14">
    <source>
        <dbReference type="EMBL" id="GCB18553.1"/>
    </source>
</evidence>
<dbReference type="Pfam" id="PF02705">
    <property type="entry name" value="K_trans"/>
    <property type="match status" value="1"/>
</dbReference>
<evidence type="ECO:0000256" key="2">
    <source>
        <dbReference type="ARBA" id="ARBA00022448"/>
    </source>
</evidence>
<feature type="domain" description="DUF1989" evidence="12">
    <location>
        <begin position="46"/>
        <end position="238"/>
    </location>
</feature>
<dbReference type="EMBL" id="BDHI01000001">
    <property type="protein sequence ID" value="GCB18553.1"/>
    <property type="molecule type" value="Genomic_DNA"/>
</dbReference>
<feature type="transmembrane region" description="Helical" evidence="10">
    <location>
        <begin position="492"/>
        <end position="510"/>
    </location>
</feature>
<feature type="region of interest" description="Disordered" evidence="9">
    <location>
        <begin position="977"/>
        <end position="1004"/>
    </location>
</feature>
<keyword evidence="15" id="KW-1185">Reference proteome</keyword>
<feature type="transmembrane region" description="Helical" evidence="10">
    <location>
        <begin position="404"/>
        <end position="425"/>
    </location>
</feature>
<proteinExistence type="predicted"/>
<evidence type="ECO:0000259" key="13">
    <source>
        <dbReference type="Pfam" id="PF22776"/>
    </source>
</evidence>
<dbReference type="NCBIfam" id="TIGR00794">
    <property type="entry name" value="kup"/>
    <property type="match status" value="1"/>
</dbReference>
<dbReference type="InterPro" id="IPR053951">
    <property type="entry name" value="K_trans_N"/>
</dbReference>
<evidence type="ECO:0000256" key="1">
    <source>
        <dbReference type="ARBA" id="ARBA00004141"/>
    </source>
</evidence>
<evidence type="ECO:0000256" key="4">
    <source>
        <dbReference type="ARBA" id="ARBA00022692"/>
    </source>
</evidence>
<feature type="transmembrane region" description="Helical" evidence="10">
    <location>
        <begin position="815"/>
        <end position="833"/>
    </location>
</feature>
<dbReference type="AlphaFoldDB" id="A0A401KGV3"/>
<gene>
    <name evidence="14" type="ORF">AAWM_01438</name>
</gene>
<feature type="domain" description="K+ potassium transporter C-terminal" evidence="13">
    <location>
        <begin position="879"/>
        <end position="1077"/>
    </location>
</feature>
<dbReference type="Pfam" id="PF09347">
    <property type="entry name" value="DUF1989"/>
    <property type="match status" value="1"/>
</dbReference>
<dbReference type="GO" id="GO:0016020">
    <property type="term" value="C:membrane"/>
    <property type="evidence" value="ECO:0007669"/>
    <property type="project" value="UniProtKB-SubCell"/>
</dbReference>
<evidence type="ECO:0000256" key="7">
    <source>
        <dbReference type="ARBA" id="ARBA00023065"/>
    </source>
</evidence>
<evidence type="ECO:0000256" key="3">
    <source>
        <dbReference type="ARBA" id="ARBA00022538"/>
    </source>
</evidence>
<feature type="transmembrane region" description="Helical" evidence="10">
    <location>
        <begin position="789"/>
        <end position="809"/>
    </location>
</feature>
<dbReference type="InterPro" id="IPR018959">
    <property type="entry name" value="DUF1989"/>
</dbReference>
<feature type="transmembrane region" description="Helical" evidence="10">
    <location>
        <begin position="368"/>
        <end position="392"/>
    </location>
</feature>
<evidence type="ECO:0000313" key="15">
    <source>
        <dbReference type="Proteomes" id="UP000286921"/>
    </source>
</evidence>
<dbReference type="GO" id="GO:0015079">
    <property type="term" value="F:potassium ion transmembrane transporter activity"/>
    <property type="evidence" value="ECO:0007669"/>
    <property type="project" value="InterPro"/>
</dbReference>
<feature type="transmembrane region" description="Helical" evidence="10">
    <location>
        <begin position="730"/>
        <end position="750"/>
    </location>
</feature>
<feature type="transmembrane region" description="Helical" evidence="10">
    <location>
        <begin position="638"/>
        <end position="659"/>
    </location>
</feature>
<dbReference type="Pfam" id="PF22776">
    <property type="entry name" value="K_trans_C"/>
    <property type="match status" value="1"/>
</dbReference>
<dbReference type="InterPro" id="IPR003855">
    <property type="entry name" value="K+_transporter"/>
</dbReference>
<evidence type="ECO:0000256" key="8">
    <source>
        <dbReference type="ARBA" id="ARBA00023136"/>
    </source>
</evidence>
<feature type="transmembrane region" description="Helical" evidence="10">
    <location>
        <begin position="756"/>
        <end position="782"/>
    </location>
</feature>
<keyword evidence="6 10" id="KW-1133">Transmembrane helix</keyword>
<evidence type="ECO:0000256" key="9">
    <source>
        <dbReference type="SAM" id="MobiDB-lite"/>
    </source>
</evidence>
<evidence type="ECO:0000259" key="12">
    <source>
        <dbReference type="Pfam" id="PF09347"/>
    </source>
</evidence>
<organism evidence="14 15">
    <name type="scientific">Aspergillus awamori</name>
    <name type="common">Black koji mold</name>
    <dbReference type="NCBI Taxonomy" id="105351"/>
    <lineage>
        <taxon>Eukaryota</taxon>
        <taxon>Fungi</taxon>
        <taxon>Dikarya</taxon>
        <taxon>Ascomycota</taxon>
        <taxon>Pezizomycotina</taxon>
        <taxon>Eurotiomycetes</taxon>
        <taxon>Eurotiomycetidae</taxon>
        <taxon>Eurotiales</taxon>
        <taxon>Aspergillaceae</taxon>
        <taxon>Aspergillus</taxon>
    </lineage>
</organism>
<feature type="transmembrane region" description="Helical" evidence="10">
    <location>
        <begin position="679"/>
        <end position="709"/>
    </location>
</feature>
<feature type="transmembrane region" description="Helical" evidence="10">
    <location>
        <begin position="530"/>
        <end position="549"/>
    </location>
</feature>
<feature type="domain" description="K+ potassium transporter integral membrane" evidence="11">
    <location>
        <begin position="371"/>
        <end position="856"/>
    </location>
</feature>
<sequence>MAAPRRPPPAYTAPTDSGVHATSKLYRSISETASESSKRTLESSFTIRPCSGQAWVVPAGHICRLTTPKGPQVGDLNIWNANNPRERLWAARTRQIHASHVSVGDRLWSNLPYLRPLITITGDSLAGGQLHEVLDEDGKRKEGKGFGTTQFGGRVHDLLGTRCDPYVNLVMGGESFDFHCHSNLTRAVVPYGLTELDVHDVLNVFQVTGLDEEGKYFMETSPAKPGEYFEFFAEVDVLCALSACPGGDLSNWGWEEKADMGATTRPLGVEVYKLADSTVLEGWKEPQSPRPHMPMDPDLEIMKELPRQTTVEEKSQQTQESIYNIRPWNNNHLDRAISTVSTIGEDDDPGLRRPTDFKQKQDFSGKMLLWLAYQSIGVIYGDIGTSPLYVYSSTFTEPPSRQDLIGVLSIIIWSITIMVTVKYIFIILHADNDGEGGTFSTYSLLSRYMNITHRDPREASLVQMKRHLSIDLERSSRFARHRLETSKFAKRLLKVVGVLAVTMVLADGLLTPAQSVLGAVQGIEVVSPNISKGTVIGVTDAILVILFLLQPLGITRVTFAFAPIVIIWLGFNAAFGIYNLAKYDAGVFVAFNPGYAFEFLIRHGESGWRMLSGTLLAFTGVEALFADLGAFSRRAIQISWLCYTFPCLLLAYIGQAAYISVHPEAYSNPFYNAAPPGTIYPALVIAILAAIVASQAIITATFQLLAQVMKLSYLPQFKVVHTSDIFHGQLYIPLANWLLMIGTILVASIYNNTTSLGNAYGVCVIFVTFFDTCMVAMVAMFVWRKSPYLVFLPWLIIACFDGAYLSSALTKVPTGAWFTLAVATVLALLFLLWRFGKEQQWFAEAEDRFPTSHFVTKDQDGSIRLTDRFDGAPLSTTQGVGIFFDKAGETTPIVFSQFILKLTTVFETIIFFHLRPLETPSVPIDDRYTVSKLAIPNCYRLVVRYGYNDEIISPDLASTITDQVRKYLIENRHTTTPTEASTSISQFSRDIGQDTTSAEESRTVTSRGKQIDPVALLEKACGHNVLYITGKEQMRVKRGTNIFRRFVLEIFLWIRDNTRAKIASLGLGAEKVIEVGFLKDI</sequence>
<keyword evidence="2" id="KW-0813">Transport</keyword>
<dbReference type="STRING" id="105351.A0A401KGV3"/>
<accession>A0A401KGV3</accession>